<reference evidence="1 2" key="1">
    <citation type="journal article" date="2014" name="Genome Biol. Evol.">
        <title>The secreted proteins of Achlya hypogyna and Thraustotheca clavata identify the ancestral oomycete secretome and reveal gene acquisitions by horizontal gene transfer.</title>
        <authorList>
            <person name="Misner I."/>
            <person name="Blouin N."/>
            <person name="Leonard G."/>
            <person name="Richards T.A."/>
            <person name="Lane C.E."/>
        </authorList>
    </citation>
    <scope>NUCLEOTIDE SEQUENCE [LARGE SCALE GENOMIC DNA]</scope>
    <source>
        <strain evidence="1 2">ATCC 48635</strain>
    </source>
</reference>
<name>A0A1V9YBA1_ACHHY</name>
<sequence>MDEKDQDNNGVGRERSKVAVMPKPCADICVRTGGFQKIEERTWNVMRARRMLSAKRSDAPNNNQN</sequence>
<keyword evidence="2" id="KW-1185">Reference proteome</keyword>
<organism evidence="1 2">
    <name type="scientific">Achlya hypogyna</name>
    <name type="common">Oomycete</name>
    <name type="synonym">Protoachlya hypogyna</name>
    <dbReference type="NCBI Taxonomy" id="1202772"/>
    <lineage>
        <taxon>Eukaryota</taxon>
        <taxon>Sar</taxon>
        <taxon>Stramenopiles</taxon>
        <taxon>Oomycota</taxon>
        <taxon>Saprolegniomycetes</taxon>
        <taxon>Saprolegniales</taxon>
        <taxon>Achlyaceae</taxon>
        <taxon>Achlya</taxon>
    </lineage>
</organism>
<evidence type="ECO:0000313" key="2">
    <source>
        <dbReference type="Proteomes" id="UP000243579"/>
    </source>
</evidence>
<dbReference type="Proteomes" id="UP000243579">
    <property type="component" value="Unassembled WGS sequence"/>
</dbReference>
<protein>
    <submittedName>
        <fullName evidence="1">Uncharacterized protein</fullName>
    </submittedName>
</protein>
<dbReference type="EMBL" id="JNBR01002406">
    <property type="protein sequence ID" value="OQR82958.1"/>
    <property type="molecule type" value="Genomic_DNA"/>
</dbReference>
<evidence type="ECO:0000313" key="1">
    <source>
        <dbReference type="EMBL" id="OQR82958.1"/>
    </source>
</evidence>
<proteinExistence type="predicted"/>
<gene>
    <name evidence="1" type="ORF">ACHHYP_15273</name>
</gene>
<accession>A0A1V9YBA1</accession>
<comment type="caution">
    <text evidence="1">The sequence shown here is derived from an EMBL/GenBank/DDBJ whole genome shotgun (WGS) entry which is preliminary data.</text>
</comment>
<dbReference type="AlphaFoldDB" id="A0A1V9YBA1"/>
<dbReference type="OrthoDB" id="10467310at2759"/>